<dbReference type="Gene3D" id="3.30.565.10">
    <property type="entry name" value="Histidine kinase-like ATPase, C-terminal domain"/>
    <property type="match status" value="1"/>
</dbReference>
<evidence type="ECO:0008006" key="3">
    <source>
        <dbReference type="Google" id="ProtNLM"/>
    </source>
</evidence>
<dbReference type="Proteomes" id="UP000254919">
    <property type="component" value="Unassembled WGS sequence"/>
</dbReference>
<dbReference type="SUPFAM" id="SSF55874">
    <property type="entry name" value="ATPase domain of HSP90 chaperone/DNA topoisomerase II/histidine kinase"/>
    <property type="match status" value="1"/>
</dbReference>
<sequence>MTDVSPDFVGRVERLSLRSTADNALLPLFEAVSNSLHAVDDRFGKEVSTRSVIKVEVIRADFADEKSPVNGFIVEDNGIGLDRKNFESFRRLDSRHKKIRGGKGIGRLGWLKVFQNIEIDSCYTEDGNQHRRSFDFRLSESNQIVDHAPRSGCPVGGGTRVSMREFTPNFSGKCPVDPETILQKLAQHFLNALVAENPIVIQVIDGPLKHNLTDYVLEHVKMNNLDPLNIKPDPLDEDVEFLIRHLRISKKFRPTKGFNRLLMFGNDRSANERNIDSAIGLEMLDGEEIYIGCISSKYLDQHVNSERTGFTLSEDELTEIRRKIIPKVNEFLGDQVKEIKEQKRKRAQGIINDFPQFLFIRDEIESFIDGLKPSIKSTEDVFLEMARKRYRRQGTIRSLGEEITKKGSMSEKIEEAVSRYRSMIGEDQRGVLAEYVLRRKGVLDLFDSLQEWRDAATEKRHREAALHSLICPMGVDSADMEFEQHNLWMVDDRLAFFAYFNSDKRLSSYTDIDSAERPDIAFFYDTCFAWRGEGEASNTVVLVEFKIPGRDNYNGNDNPVRQVNEYVQKLRSGSLVSAKGRLPSPRLRDAAYHCYIIADITPSFEREITMLPFTETPDGEGLFGYIGNGGRKIYVEIIPYSKLLRDAKLRQGIFFQKLGLTDFDRKAKMPEEEIEKLIPLAMEETESTE</sequence>
<accession>A0A379MZP0</accession>
<gene>
    <name evidence="1" type="ORF">NCTC13291_00966</name>
</gene>
<dbReference type="GeneID" id="99632023"/>
<dbReference type="AlphaFoldDB" id="A0A379MZP0"/>
<reference evidence="1 2" key="1">
    <citation type="submission" date="2018-06" db="EMBL/GenBank/DDBJ databases">
        <authorList>
            <consortium name="Pathogen Informatics"/>
            <person name="Doyle S."/>
        </authorList>
    </citation>
    <scope>NUCLEOTIDE SEQUENCE [LARGE SCALE GENOMIC DNA]</scope>
    <source>
        <strain evidence="1 2">NCTC13291</strain>
    </source>
</reference>
<protein>
    <recommendedName>
        <fullName evidence="3">ATP-binding protein</fullName>
    </recommendedName>
</protein>
<organism evidence="1 2">
    <name type="scientific">Roseomonas mucosa</name>
    <dbReference type="NCBI Taxonomy" id="207340"/>
    <lineage>
        <taxon>Bacteria</taxon>
        <taxon>Pseudomonadati</taxon>
        <taxon>Pseudomonadota</taxon>
        <taxon>Alphaproteobacteria</taxon>
        <taxon>Acetobacterales</taxon>
        <taxon>Roseomonadaceae</taxon>
        <taxon>Roseomonas</taxon>
    </lineage>
</organism>
<dbReference type="EMBL" id="UGVN01000001">
    <property type="protein sequence ID" value="SUE38932.1"/>
    <property type="molecule type" value="Genomic_DNA"/>
</dbReference>
<evidence type="ECO:0000313" key="2">
    <source>
        <dbReference type="Proteomes" id="UP000254919"/>
    </source>
</evidence>
<name>A0A379MZP0_9PROT</name>
<proteinExistence type="predicted"/>
<evidence type="ECO:0000313" key="1">
    <source>
        <dbReference type="EMBL" id="SUE38932.1"/>
    </source>
</evidence>
<dbReference type="RefSeq" id="WP_157223133.1">
    <property type="nucleotide sequence ID" value="NZ_CBCSHT010000254.1"/>
</dbReference>
<dbReference type="InterPro" id="IPR036890">
    <property type="entry name" value="HATPase_C_sf"/>
</dbReference>